<feature type="coiled-coil region" evidence="16">
    <location>
        <begin position="2452"/>
        <end position="2486"/>
    </location>
</feature>
<feature type="coiled-coil region" evidence="16">
    <location>
        <begin position="2146"/>
        <end position="2173"/>
    </location>
</feature>
<dbReference type="FunFam" id="2.10.25.10:FF:000533">
    <property type="entry name" value="Laminin subunit gamma 2"/>
    <property type="match status" value="1"/>
</dbReference>
<evidence type="ECO:0000256" key="7">
    <source>
        <dbReference type="ARBA" id="ARBA00022869"/>
    </source>
</evidence>
<dbReference type="PROSITE" id="PS51117">
    <property type="entry name" value="LAMININ_NTER"/>
    <property type="match status" value="1"/>
</dbReference>
<sequence length="2524" mass="279362">MVPHRKLKTNAVQKNIHSYLGKAFDITYVRLKFHTSRPESFAIYKRTREDGPWVPYQYYSGSCEKTYHKPNRGFVKSWEDEQQAVCTDEFSDISPLTGGNVAFSTLEGRPSAYNFDNSPVLQEWVTATDIRVSLNRLNTFGDEVFNDPKDVHSVGSLKSQDGKYNCVIKVPILCETQPLITQSNLHLSIYNPFFTDALVHIHELSRHHNALIESTTYGILAMTGCNCNGRSQECYFDSELYRSTGHGGHCTGCFGNTGGPNCERCRENFYRLGSEESCLPCNCSPVGSLSTQCDNYGRCSCKLGVMGDKCDRCQPGFHSLTEAGCRRCSCNPAGSTDECNVESGRCTCKDNVEGFNCERCKPGFFNLDSDNPRGCIPCFCFGHSSVCTNAIGYSTSKITSTFQTGKENWHAEQRDGSEISIRWIPETQEISVISDTPFPIYFSTPGKFLGNQILSYGQNLSFSFRVDKRDTRLSAEDIILEGAGLRVSVPLIAQGNSYPSENTLKYSFRLHEATDYPWRPSLTPFEFQKLLHNLTAIKIRGTYSERSAGYLHDVTIVSAHRGPGIPATWVENCMCPAGYLGQFCETCAQGYRRETPGLGPYSPCVPCFCNGHSETCNPESGACDCRDNTAGPHCEKCSDGYYGDATTGTSSDCQPCPCPGGSSCAVVPKTKEVVCTSCPAGTTGKRCELCDDGYFGDPLGQNGPFRQCRLCQCSDNIDPNAVGNCNRLTGECLKCIYNTAGFYCDRCKDGFFGNPLAQNPEDKCKACNCNPYGTANLQRSCNQVTGQCECLSHVTERDCSSCEPGFYNLQSGRGCERCNCHPLGSTNGHCDIQTGQCECQPGVTGQRCERCEANHFGFGPEGCKPCDCNPEGSRSLQCKEDGRCECKEGFVGNRCDQCEENYFYNRSWPGCQECPACYRLVKDKVEEQRGRLRDLENLIANIGTGDDIITDQAFEDRLKEAEREVMDLLRDAQSIKDVDQGLMDRLQEINRTLSSQLGRLRNIQNTVRQTENVAEQAQTQVENTEGLIDSASNMLHRARMAIANVSITPPESTSDPNNMTILAEEARQLAARHKAEADNIEKIAKEANDTSSQAYKLLLDTLAGENETTNDISDLNRNNKMEDNNYNNNSNPQGDHLIKSIALYDSSLVTLNMVSPVYEYDVAVRSGQDKYNQAKNIARDLEKQANKVSAEAKEAGEKALQIYANLTTLPSIDTAGLENEAKNIKEEAQELELLIKDKLRNYEDLREDMREKELEVQNLLEKGKTEQQTADQLLARADAAKALAEEAAKKGSNTLREANEILNNLKDFDKRVNDNKTAAEEALRKIPAITQTIMDANSKTRQAELTLGNAAADAREAKNKADDAERIATSVNNNASATKEIADNTFKTVTELDKEVDDMLKQLTEAEKELKKKQQTAEQDMMMAGMATQAAQEAEDNAKKAKSSVNSLLNMINDLLEKLARVEPVDQSQLSTIEDTLNAAKNQMKDSDLDRKVSELEKAAEKQASAINEYNRDISTILKDINNLEDIKKTLPKLLYLLKQGNLNEVRDQGNLNEEQGACNCNGKSRQCVFDLDLLRRQGNGYRCLNCIDNTDGINCERCKEGFYRRSQQDHCMPCNCNLRGSVSAQCDNHGQCRCKPGVTGDKCDRCQHNFHSFSEAGCIAVGQIENIQCNCDPSGSTGQCISGRCVCKAEVAGERCDRCGHVVSMAKRYFTRGALISPTSIDPCDESGARFLGNQQLSYGQTLSFDYRVNRPGFRPSQHDIILEGAGLRVMTQFPSNGRMLPCGIRKTYTFRLDEHPSSNWSPRLSNIEYHQLIGNLSSIRIRATHGAVPGYLSNVILVSARPNTGSPAPWVEQCICPAGYQGQFCEKCAPGYKRDNSRNFGAFRQCVLCQCKGGGTCDTETGECYAGDETLDHIITACPNGFYSLPWDPKNCQPCPCQSGYGCSVLPDTQEIVCNRCPPGTSGSRCEHCTNGYFGDPLGENGPVRSCQPCQCNSVDPNASGTCDRLTGECKCKDGFFGQPLSANLAEKCQACNCNSVGSEPLQCRSDGSCICKPGFEGPSCEHTRCPICYHEVKSQVGISSWSLGNRFSKMKSQELTYQSHLDEINEIASEVNSLRSQYQSQVVPSSDGTGSGSNRFLILANEAMKLANRYDELKLLTKELEADAHQAASNAERVYQNSQQQLGSLTRFTKTDTKFFQEEAKQLQQKMDSLSGFIETYMAEYKQLKSNSGKWEEEIKLLLEKGQNDSQSSVELLSRVNLAKQKAQQAVSAGDSAFNDVENILKKLRDFNFQVGDKQKEALDAMQRLPFIINKVASAREKLRHVKATLGKAVNEAESSKRMSGEAREIAGNIDQEIGRLALEANRTADGVLVLENGIMSLKHEVKLVAEELQEKAKAIDMDTSMAQGITEASQRAKTNAVSTANAVQDILRFLEDVSRMIGQLEDVDDQSVNKLENELGNARTRNNQLKKMMLQLEETASRQKLRVQTLDSSITEILADIKNLEVIKNTLPQNCFNVHPIERP</sequence>
<comment type="subcellular location">
    <subcellularLocation>
        <location evidence="2">Secreted</location>
        <location evidence="2">Extracellular space</location>
        <location evidence="2">Extracellular matrix</location>
        <location evidence="2">Basement membrane</location>
    </subcellularLocation>
</comment>
<feature type="domain" description="Laminin EGF-like" evidence="17">
    <location>
        <begin position="818"/>
        <end position="865"/>
    </location>
</feature>
<dbReference type="PROSITE" id="PS51115">
    <property type="entry name" value="LAMININ_IVA"/>
    <property type="match status" value="2"/>
</dbReference>
<dbReference type="InterPro" id="IPR056863">
    <property type="entry name" value="LMN_ATRN_NET-like_EGF"/>
</dbReference>
<dbReference type="FunFam" id="2.10.25.10:FF:000193">
    <property type="entry name" value="Laminin subunit gamma 1"/>
    <property type="match status" value="1"/>
</dbReference>
<dbReference type="FunFam" id="2.10.25.10:FF:000163">
    <property type="entry name" value="laminin subunit gamma-1"/>
    <property type="match status" value="1"/>
</dbReference>
<keyword evidence="6" id="KW-0677">Repeat</keyword>
<feature type="domain" description="Laminin N-terminal" evidence="19">
    <location>
        <begin position="1"/>
        <end position="197"/>
    </location>
</feature>
<evidence type="ECO:0000256" key="13">
    <source>
        <dbReference type="ARBA" id="ARBA00065619"/>
    </source>
</evidence>
<dbReference type="SMART" id="SM00181">
    <property type="entry name" value="EGF"/>
    <property type="match status" value="11"/>
</dbReference>
<dbReference type="PROSITE" id="PS50027">
    <property type="entry name" value="EGF_LAM_2"/>
    <property type="match status" value="8"/>
</dbReference>
<gene>
    <name evidence="20" type="primary">LAMC1</name>
    <name evidence="20" type="ORF">L345_08430</name>
</gene>
<comment type="caution">
    <text evidence="15">Lacks conserved residue(s) required for the propagation of feature annotation.</text>
</comment>
<feature type="domain" description="Laminin EGF-like" evidence="17">
    <location>
        <begin position="328"/>
        <end position="377"/>
    </location>
</feature>
<dbReference type="SMART" id="SM00281">
    <property type="entry name" value="LamB"/>
    <property type="match status" value="2"/>
</dbReference>
<feature type="coiled-coil region" evidence="16">
    <location>
        <begin position="1063"/>
        <end position="1090"/>
    </location>
</feature>
<dbReference type="FunFam" id="2.10.25.10:FF:000105">
    <property type="entry name" value="laminin subunit gamma-1"/>
    <property type="match status" value="1"/>
</dbReference>
<dbReference type="GO" id="GO:0009888">
    <property type="term" value="P:tissue development"/>
    <property type="evidence" value="ECO:0007669"/>
    <property type="project" value="TreeGrafter"/>
</dbReference>
<dbReference type="SUPFAM" id="SSF57196">
    <property type="entry name" value="EGF/Laminin"/>
    <property type="match status" value="12"/>
</dbReference>
<dbReference type="InterPro" id="IPR050440">
    <property type="entry name" value="Laminin/Netrin_ECM"/>
</dbReference>
<evidence type="ECO:0000259" key="19">
    <source>
        <dbReference type="PROSITE" id="PS51117"/>
    </source>
</evidence>
<keyword evidence="9 16" id="KW-0175">Coiled coil</keyword>
<feature type="domain" description="Laminin EGF-like" evidence="17">
    <location>
        <begin position="281"/>
        <end position="327"/>
    </location>
</feature>
<feature type="non-terminal residue" evidence="20">
    <location>
        <position position="1"/>
    </location>
</feature>
<keyword evidence="11" id="KW-0325">Glycoprotein</keyword>
<keyword evidence="12 15" id="KW-0424">Laminin EGF-like domain</keyword>
<evidence type="ECO:0000256" key="4">
    <source>
        <dbReference type="ARBA" id="ARBA00022530"/>
    </source>
</evidence>
<feature type="domain" description="Laminin IV type A" evidence="18">
    <location>
        <begin position="1672"/>
        <end position="1855"/>
    </location>
</feature>
<evidence type="ECO:0000256" key="16">
    <source>
        <dbReference type="SAM" id="Coils"/>
    </source>
</evidence>
<keyword evidence="7" id="KW-0084">Basement membrane</keyword>
<evidence type="ECO:0000256" key="15">
    <source>
        <dbReference type="PROSITE-ProRule" id="PRU00460"/>
    </source>
</evidence>
<comment type="caution">
    <text evidence="20">The sequence shown here is derived from an EMBL/GenBank/DDBJ whole genome shotgun (WGS) entry which is preliminary data.</text>
</comment>
<feature type="domain" description="Laminin EGF-like" evidence="17">
    <location>
        <begin position="607"/>
        <end position="655"/>
    </location>
</feature>
<dbReference type="FunFam" id="2.10.25.10:FF:000758">
    <property type="entry name" value="Laminin subunit gamma 1"/>
    <property type="match status" value="1"/>
</dbReference>
<feature type="disulfide bond" evidence="15">
    <location>
        <begin position="866"/>
        <end position="878"/>
    </location>
</feature>
<keyword evidence="4" id="KW-0272">Extracellular matrix</keyword>
<keyword evidence="8" id="KW-0130">Cell adhesion</keyword>
<dbReference type="InterPro" id="IPR000742">
    <property type="entry name" value="EGF"/>
</dbReference>
<dbReference type="FunFam" id="2.10.25.10:FF:001192">
    <property type="entry name" value="Laminin subunit gamma-1"/>
    <property type="match status" value="1"/>
</dbReference>
<dbReference type="GO" id="GO:0007411">
    <property type="term" value="P:axon guidance"/>
    <property type="evidence" value="ECO:0007669"/>
    <property type="project" value="TreeGrafter"/>
</dbReference>
<keyword evidence="21" id="KW-1185">Reference proteome</keyword>
<dbReference type="Pfam" id="PF00052">
    <property type="entry name" value="Laminin_B"/>
    <property type="match status" value="2"/>
</dbReference>
<dbReference type="GO" id="GO:0009887">
    <property type="term" value="P:animal organ morphogenesis"/>
    <property type="evidence" value="ECO:0007669"/>
    <property type="project" value="TreeGrafter"/>
</dbReference>
<comment type="function">
    <text evidence="1">Binding to cells via a high affinity receptor, laminin is thought to mediate the attachment, migration and organization of cells into tissues during embryonic development by interacting with other extracellular matrix components.</text>
</comment>
<feature type="disulfide bond" evidence="15">
    <location>
        <begin position="1615"/>
        <end position="1627"/>
    </location>
</feature>
<dbReference type="EMBL" id="AZIM01001778">
    <property type="protein sequence ID" value="ETE65798.1"/>
    <property type="molecule type" value="Genomic_DNA"/>
</dbReference>
<feature type="disulfide bond" evidence="15">
    <location>
        <begin position="1635"/>
        <end position="1644"/>
    </location>
</feature>
<evidence type="ECO:0000259" key="17">
    <source>
        <dbReference type="PROSITE" id="PS50027"/>
    </source>
</evidence>
<dbReference type="PRINTS" id="PR00011">
    <property type="entry name" value="EGFLAMININ"/>
</dbReference>
<evidence type="ECO:0000313" key="21">
    <source>
        <dbReference type="Proteomes" id="UP000018936"/>
    </source>
</evidence>
<dbReference type="SUPFAM" id="SSF58104">
    <property type="entry name" value="Methyl-accepting chemotaxis protein (MCP) signaling domain"/>
    <property type="match status" value="1"/>
</dbReference>
<evidence type="ECO:0000256" key="12">
    <source>
        <dbReference type="ARBA" id="ARBA00023292"/>
    </source>
</evidence>
<feature type="domain" description="Laminin IV type A" evidence="18">
    <location>
        <begin position="404"/>
        <end position="572"/>
    </location>
</feature>
<feature type="disulfide bond" evidence="15">
    <location>
        <begin position="301"/>
        <end position="310"/>
    </location>
</feature>
<dbReference type="Pfam" id="PF00053">
    <property type="entry name" value="EGF_laminin"/>
    <property type="match status" value="14"/>
</dbReference>
<dbReference type="CDD" id="cd00055">
    <property type="entry name" value="EGF_Lam"/>
    <property type="match status" value="13"/>
</dbReference>
<dbReference type="SMART" id="SM00180">
    <property type="entry name" value="EGF_Lam"/>
    <property type="match status" value="16"/>
</dbReference>
<feature type="coiled-coil region" evidence="16">
    <location>
        <begin position="1493"/>
        <end position="1527"/>
    </location>
</feature>
<feature type="coiled-coil region" evidence="16">
    <location>
        <begin position="1347"/>
        <end position="1458"/>
    </location>
</feature>
<dbReference type="InterPro" id="IPR008211">
    <property type="entry name" value="Laminin_N"/>
</dbReference>
<dbReference type="InterPro" id="IPR002049">
    <property type="entry name" value="LE_dom"/>
</dbReference>
<feature type="disulfide bond" evidence="15">
    <location>
        <begin position="818"/>
        <end position="830"/>
    </location>
</feature>
<evidence type="ECO:0000256" key="10">
    <source>
        <dbReference type="ARBA" id="ARBA00023157"/>
    </source>
</evidence>
<dbReference type="PANTHER" id="PTHR10574:SF270">
    <property type="entry name" value="LAMININ SUBUNIT GAMMA-1"/>
    <property type="match status" value="1"/>
</dbReference>
<feature type="coiled-coil region" evidence="16">
    <location>
        <begin position="1164"/>
        <end position="1290"/>
    </location>
</feature>
<feature type="disulfide bond" evidence="15">
    <location>
        <begin position="820"/>
        <end position="837"/>
    </location>
</feature>
<evidence type="ECO:0000313" key="20">
    <source>
        <dbReference type="EMBL" id="ETE65798.1"/>
    </source>
</evidence>
<feature type="disulfide bond" evidence="15">
    <location>
        <begin position="886"/>
        <end position="895"/>
    </location>
</feature>
<comment type="subunit">
    <text evidence="13">Laminin is a complex glycoprotein, consisting of three different polypeptide chains (alpha, beta, gamma), which are bound to each other by disulfide bonds into a cross-shaped molecule comprising one long and three short arms with globules at each end.</text>
</comment>
<feature type="disulfide bond" evidence="15">
    <location>
        <begin position="348"/>
        <end position="357"/>
    </location>
</feature>
<dbReference type="FunFam" id="2.10.25.10:FF:000769">
    <property type="entry name" value="Laminin subunit gamma-1"/>
    <property type="match status" value="1"/>
</dbReference>
<dbReference type="OrthoDB" id="430826at2759"/>
<feature type="coiled-coil region" evidence="16">
    <location>
        <begin position="2217"/>
        <end position="2244"/>
    </location>
</feature>
<evidence type="ECO:0000256" key="14">
    <source>
        <dbReference type="ARBA" id="ARBA00073466"/>
    </source>
</evidence>
<evidence type="ECO:0000256" key="5">
    <source>
        <dbReference type="ARBA" id="ARBA00022729"/>
    </source>
</evidence>
<feature type="domain" description="Laminin EGF-like" evidence="17">
    <location>
        <begin position="1615"/>
        <end position="1661"/>
    </location>
</feature>
<evidence type="ECO:0000256" key="1">
    <source>
        <dbReference type="ARBA" id="ARBA00002418"/>
    </source>
</evidence>
<dbReference type="Gene3D" id="2.10.25.10">
    <property type="entry name" value="Laminin"/>
    <property type="match status" value="13"/>
</dbReference>
<evidence type="ECO:0000259" key="18">
    <source>
        <dbReference type="PROSITE" id="PS51115"/>
    </source>
</evidence>
<proteinExistence type="predicted"/>
<protein>
    <recommendedName>
        <fullName evidence="14">Laminin subunit gamma-1</fullName>
    </recommendedName>
</protein>
<name>V8NVT7_OPHHA</name>
<feature type="disulfide bond" evidence="15">
    <location>
        <begin position="281"/>
        <end position="293"/>
    </location>
</feature>
<keyword evidence="5" id="KW-0732">Signal</keyword>
<dbReference type="PANTHER" id="PTHR10574">
    <property type="entry name" value="NETRIN/LAMININ-RELATED"/>
    <property type="match status" value="1"/>
</dbReference>
<dbReference type="PROSITE" id="PS01248">
    <property type="entry name" value="EGF_LAM_1"/>
    <property type="match status" value="8"/>
</dbReference>
<feature type="disulfide bond" evidence="15">
    <location>
        <begin position="735"/>
        <end position="744"/>
    </location>
</feature>
<feature type="domain" description="Laminin EGF-like" evidence="17">
    <location>
        <begin position="767"/>
        <end position="817"/>
    </location>
</feature>
<dbReference type="Pfam" id="PF24973">
    <property type="entry name" value="EGF_LMN_ATRN"/>
    <property type="match status" value="2"/>
</dbReference>
<evidence type="ECO:0000256" key="3">
    <source>
        <dbReference type="ARBA" id="ARBA00022525"/>
    </source>
</evidence>
<dbReference type="Pfam" id="PF00055">
    <property type="entry name" value="Laminin_N"/>
    <property type="match status" value="1"/>
</dbReference>
<evidence type="ECO:0000256" key="6">
    <source>
        <dbReference type="ARBA" id="ARBA00022737"/>
    </source>
</evidence>
<keyword evidence="10 15" id="KW-1015">Disulfide bond</keyword>
<accession>V8NVT7</accession>
<evidence type="ECO:0000256" key="9">
    <source>
        <dbReference type="ARBA" id="ARBA00023054"/>
    </source>
</evidence>
<feature type="coiled-coil region" evidence="16">
    <location>
        <begin position="918"/>
        <end position="1034"/>
    </location>
</feature>
<dbReference type="SMART" id="SM00136">
    <property type="entry name" value="LamNT"/>
    <property type="match status" value="1"/>
</dbReference>
<reference evidence="20 21" key="1">
    <citation type="journal article" date="2013" name="Proc. Natl. Acad. Sci. U.S.A.">
        <title>The king cobra genome reveals dynamic gene evolution and adaptation in the snake venom system.</title>
        <authorList>
            <person name="Vonk F.J."/>
            <person name="Casewell N.R."/>
            <person name="Henkel C.V."/>
            <person name="Heimberg A.M."/>
            <person name="Jansen H.J."/>
            <person name="McCleary R.J."/>
            <person name="Kerkkamp H.M."/>
            <person name="Vos R.A."/>
            <person name="Guerreiro I."/>
            <person name="Calvete J.J."/>
            <person name="Wuster W."/>
            <person name="Woods A.E."/>
            <person name="Logan J.M."/>
            <person name="Harrison R.A."/>
            <person name="Castoe T.A."/>
            <person name="de Koning A.P."/>
            <person name="Pollock D.D."/>
            <person name="Yandell M."/>
            <person name="Calderon D."/>
            <person name="Renjifo C."/>
            <person name="Currier R.B."/>
            <person name="Salgado D."/>
            <person name="Pla D."/>
            <person name="Sanz L."/>
            <person name="Hyder A.S."/>
            <person name="Ribeiro J.M."/>
            <person name="Arntzen J.W."/>
            <person name="van den Thillart G.E."/>
            <person name="Boetzer M."/>
            <person name="Pirovano W."/>
            <person name="Dirks R.P."/>
            <person name="Spaink H.P."/>
            <person name="Duboule D."/>
            <person name="McGlinn E."/>
            <person name="Kini R.M."/>
            <person name="Richardson M.K."/>
        </authorList>
    </citation>
    <scope>NUCLEOTIDE SEQUENCE</scope>
    <source>
        <tissue evidence="20">Blood</tissue>
    </source>
</reference>
<feature type="disulfide bond" evidence="15">
    <location>
        <begin position="790"/>
        <end position="799"/>
    </location>
</feature>
<dbReference type="FunFam" id="2.10.25.10:FF:000067">
    <property type="entry name" value="Laminin subunit gamma 1"/>
    <property type="match status" value="3"/>
</dbReference>
<feature type="domain" description="Laminin EGF-like" evidence="17">
    <location>
        <begin position="866"/>
        <end position="913"/>
    </location>
</feature>
<dbReference type="Gene3D" id="2.60.120.260">
    <property type="entry name" value="Galactose-binding domain-like"/>
    <property type="match status" value="1"/>
</dbReference>
<feature type="disulfide bond" evidence="15">
    <location>
        <begin position="625"/>
        <end position="634"/>
    </location>
</feature>
<evidence type="ECO:0000256" key="11">
    <source>
        <dbReference type="ARBA" id="ARBA00023180"/>
    </source>
</evidence>
<evidence type="ECO:0000256" key="8">
    <source>
        <dbReference type="ARBA" id="ARBA00022889"/>
    </source>
</evidence>
<feature type="domain" description="Laminin EGF-like" evidence="17">
    <location>
        <begin position="711"/>
        <end position="766"/>
    </location>
</feature>
<dbReference type="Proteomes" id="UP000018936">
    <property type="component" value="Unassembled WGS sequence"/>
</dbReference>
<feature type="disulfide bond" evidence="15">
    <location>
        <begin position="839"/>
        <end position="848"/>
    </location>
</feature>
<organism evidence="20 21">
    <name type="scientific">Ophiophagus hannah</name>
    <name type="common">King cobra</name>
    <name type="synonym">Naja hannah</name>
    <dbReference type="NCBI Taxonomy" id="8665"/>
    <lineage>
        <taxon>Eukaryota</taxon>
        <taxon>Metazoa</taxon>
        <taxon>Chordata</taxon>
        <taxon>Craniata</taxon>
        <taxon>Vertebrata</taxon>
        <taxon>Euteleostomi</taxon>
        <taxon>Lepidosauria</taxon>
        <taxon>Squamata</taxon>
        <taxon>Bifurcata</taxon>
        <taxon>Unidentata</taxon>
        <taxon>Episquamata</taxon>
        <taxon>Toxicofera</taxon>
        <taxon>Serpentes</taxon>
        <taxon>Colubroidea</taxon>
        <taxon>Elapidae</taxon>
        <taxon>Elapinae</taxon>
        <taxon>Ophiophagus</taxon>
    </lineage>
</organism>
<evidence type="ECO:0000256" key="2">
    <source>
        <dbReference type="ARBA" id="ARBA00004302"/>
    </source>
</evidence>
<dbReference type="InterPro" id="IPR000034">
    <property type="entry name" value="Laminin_IV"/>
</dbReference>
<dbReference type="FunFam" id="2.10.25.10:FF:000174">
    <property type="entry name" value="Laminin subunit gamma-1"/>
    <property type="match status" value="1"/>
</dbReference>
<keyword evidence="3" id="KW-0964">Secreted</keyword>
<dbReference type="GO" id="GO:0005604">
    <property type="term" value="C:basement membrane"/>
    <property type="evidence" value="ECO:0007669"/>
    <property type="project" value="UniProtKB-SubCell"/>
</dbReference>
<dbReference type="GO" id="GO:0007155">
    <property type="term" value="P:cell adhesion"/>
    <property type="evidence" value="ECO:0007669"/>
    <property type="project" value="UniProtKB-KW"/>
</dbReference>